<dbReference type="AlphaFoldDB" id="A0A7S0QW02"/>
<keyword evidence="2" id="KW-0472">Membrane</keyword>
<proteinExistence type="predicted"/>
<reference evidence="3" key="1">
    <citation type="submission" date="2021-01" db="EMBL/GenBank/DDBJ databases">
        <authorList>
            <person name="Corre E."/>
            <person name="Pelletier E."/>
            <person name="Niang G."/>
            <person name="Scheremetjew M."/>
            <person name="Finn R."/>
            <person name="Kale V."/>
            <person name="Holt S."/>
            <person name="Cochrane G."/>
            <person name="Meng A."/>
            <person name="Brown T."/>
            <person name="Cohen L."/>
        </authorList>
    </citation>
    <scope>NUCLEOTIDE SEQUENCE</scope>
    <source>
        <strain evidence="3">CCMP722</strain>
    </source>
</reference>
<evidence type="ECO:0000256" key="1">
    <source>
        <dbReference type="SAM" id="MobiDB-lite"/>
    </source>
</evidence>
<keyword evidence="2" id="KW-0812">Transmembrane</keyword>
<dbReference type="EMBL" id="HBFA01003917">
    <property type="protein sequence ID" value="CAD8651406.1"/>
    <property type="molecule type" value="Transcribed_RNA"/>
</dbReference>
<keyword evidence="2" id="KW-1133">Transmembrane helix</keyword>
<feature type="compositionally biased region" description="Basic and acidic residues" evidence="1">
    <location>
        <begin position="62"/>
        <end position="83"/>
    </location>
</feature>
<sequence length="134" mass="14705">MAFCVAVAQPTFVLRSNVNKSAPLRSHTLKGVRRTANARSRVVLVRAEEKKDTLSALDAMLETEKPAEEEKPAELFDDGKEPPKPQMSEAQRRKLRDEYLALGGSPNKPIPNYFLYIILVISALAVSAALTGAI</sequence>
<organism evidence="3">
    <name type="scientific">Pyramimonas obovata</name>
    <dbReference type="NCBI Taxonomy" id="1411642"/>
    <lineage>
        <taxon>Eukaryota</taxon>
        <taxon>Viridiplantae</taxon>
        <taxon>Chlorophyta</taxon>
        <taxon>Pyramimonadophyceae</taxon>
        <taxon>Pyramimonadales</taxon>
        <taxon>Pyramimonadaceae</taxon>
        <taxon>Pyramimonas</taxon>
        <taxon>Pyramimonas incertae sedis</taxon>
    </lineage>
</organism>
<evidence type="ECO:0000256" key="2">
    <source>
        <dbReference type="SAM" id="Phobius"/>
    </source>
</evidence>
<protein>
    <submittedName>
        <fullName evidence="3">Uncharacterized protein</fullName>
    </submittedName>
</protein>
<feature type="region of interest" description="Disordered" evidence="1">
    <location>
        <begin position="62"/>
        <end position="92"/>
    </location>
</feature>
<accession>A0A7S0QW02</accession>
<evidence type="ECO:0000313" key="3">
    <source>
        <dbReference type="EMBL" id="CAD8651406.1"/>
    </source>
</evidence>
<gene>
    <name evidence="3" type="ORF">POBO1169_LOCUS1973</name>
</gene>
<name>A0A7S0QW02_9CHLO</name>
<feature type="transmembrane region" description="Helical" evidence="2">
    <location>
        <begin position="113"/>
        <end position="133"/>
    </location>
</feature>